<organism evidence="3 4">
    <name type="scientific">Dyadobacter helix</name>
    <dbReference type="NCBI Taxonomy" id="2822344"/>
    <lineage>
        <taxon>Bacteria</taxon>
        <taxon>Pseudomonadati</taxon>
        <taxon>Bacteroidota</taxon>
        <taxon>Cytophagia</taxon>
        <taxon>Cytophagales</taxon>
        <taxon>Spirosomataceae</taxon>
        <taxon>Dyadobacter</taxon>
    </lineage>
</organism>
<dbReference type="InterPro" id="IPR008631">
    <property type="entry name" value="Glycogen_synth"/>
</dbReference>
<evidence type="ECO:0000256" key="1">
    <source>
        <dbReference type="ARBA" id="ARBA00022676"/>
    </source>
</evidence>
<evidence type="ECO:0000256" key="2">
    <source>
        <dbReference type="ARBA" id="ARBA00022679"/>
    </source>
</evidence>
<evidence type="ECO:0000313" key="3">
    <source>
        <dbReference type="EMBL" id="CAG4998385.1"/>
    </source>
</evidence>
<dbReference type="Gene3D" id="6.10.260.10">
    <property type="match status" value="1"/>
</dbReference>
<reference evidence="3" key="1">
    <citation type="submission" date="2021-04" db="EMBL/GenBank/DDBJ databases">
        <authorList>
            <person name="Rodrigo-Torres L."/>
            <person name="Arahal R. D."/>
            <person name="Lucena T."/>
        </authorList>
    </citation>
    <scope>NUCLEOTIDE SEQUENCE</scope>
    <source>
        <strain evidence="3">CECT 9275</strain>
    </source>
</reference>
<dbReference type="GO" id="GO:0005737">
    <property type="term" value="C:cytoplasm"/>
    <property type="evidence" value="ECO:0007669"/>
    <property type="project" value="TreeGrafter"/>
</dbReference>
<comment type="caution">
    <text evidence="3">The sequence shown here is derived from an EMBL/GenBank/DDBJ whole genome shotgun (WGS) entry which is preliminary data.</text>
</comment>
<gene>
    <name evidence="3" type="ORF">DYBT9275_01990</name>
</gene>
<protein>
    <recommendedName>
        <fullName evidence="5">Glycosyltransferase</fullName>
    </recommendedName>
</protein>
<dbReference type="Pfam" id="PF05693">
    <property type="entry name" value="Glycogen_syn"/>
    <property type="match status" value="1"/>
</dbReference>
<dbReference type="AlphaFoldDB" id="A0A916JBA1"/>
<accession>A0A916JBA1</accession>
<dbReference type="PANTHER" id="PTHR10176:SF3">
    <property type="entry name" value="GLYCOGEN [STARCH] SYNTHASE"/>
    <property type="match status" value="1"/>
</dbReference>
<name>A0A916JBA1_9BACT</name>
<keyword evidence="2" id="KW-0808">Transferase</keyword>
<proteinExistence type="predicted"/>
<dbReference type="Gene3D" id="3.40.50.2000">
    <property type="entry name" value="Glycogen Phosphorylase B"/>
    <property type="match status" value="2"/>
</dbReference>
<keyword evidence="1" id="KW-0328">Glycosyltransferase</keyword>
<dbReference type="SUPFAM" id="SSF53756">
    <property type="entry name" value="UDP-Glycosyltransferase/glycogen phosphorylase"/>
    <property type="match status" value="1"/>
</dbReference>
<dbReference type="Proteomes" id="UP000680038">
    <property type="component" value="Unassembled WGS sequence"/>
</dbReference>
<dbReference type="GO" id="GO:0005978">
    <property type="term" value="P:glycogen biosynthetic process"/>
    <property type="evidence" value="ECO:0007669"/>
    <property type="project" value="InterPro"/>
</dbReference>
<dbReference type="GO" id="GO:0004373">
    <property type="term" value="F:alpha-1,4-glucan glucosyltransferase (UDP-glucose donor) activity"/>
    <property type="evidence" value="ECO:0007669"/>
    <property type="project" value="InterPro"/>
</dbReference>
<evidence type="ECO:0000313" key="4">
    <source>
        <dbReference type="Proteomes" id="UP000680038"/>
    </source>
</evidence>
<evidence type="ECO:0008006" key="5">
    <source>
        <dbReference type="Google" id="ProtNLM"/>
    </source>
</evidence>
<dbReference type="PANTHER" id="PTHR10176">
    <property type="entry name" value="GLYCOGEN SYNTHASE"/>
    <property type="match status" value="1"/>
</dbReference>
<keyword evidence="4" id="KW-1185">Reference proteome</keyword>
<sequence length="573" mass="66175">MVDTWADNYVLIGPYFREISALHFRPSAERDNTPLNGTVAYLRSLGFEVMQGHWLMEGARPKVILINPVLSTDHLNEIKARLWQQRGISCLNTDELTDQVIGFGELVRIFLTEFAHRIPAEKDIVGHFHEWMSASGLPDVSSDQTRIATVFSTNATIPGRYMASNEADYYSDFTRYDWGQRIRQYNIEAPAGIERAAAQKAQVLTTNNVQTARECEIFFERSPDNVIPGSLNLRTRTHHETFELHKKNKTVIDAFIKGHFSPSYQLNTDRTLYLFTAGRYEYKNKGFDVTLEAAARLNQQLRERRLDINIVLFVISKRPFHYIKPEVLEAKARFLELQKICQKISKGLGPQLYTSVASHRNGLLPNLNEMLDAELLLTWRQALLNFRTHKLPAVTTHELVWNDEITDFLQREGLDNREDNPVKVVYHPDFLERTRSPLGMDFKEFVAGCHLGIFPDLYQPWGYTPMETVMSGTPAILSDASGFGHFIKETIKEPWKREVHFMQRKHTKHAQAVDELTEKLLGFVMQYAHDQFVPRTDVSSTLQGSFSSLFMNKRYNDSFRQALLRRQPETHLY</sequence>
<dbReference type="EMBL" id="CAJRAF010000002">
    <property type="protein sequence ID" value="CAG4998385.1"/>
    <property type="molecule type" value="Genomic_DNA"/>
</dbReference>